<accession>A0A9P7JC22</accession>
<reference evidence="1" key="1">
    <citation type="journal article" date="2020" name="New Phytol.">
        <title>Comparative genomics reveals dynamic genome evolution in host specialist ectomycorrhizal fungi.</title>
        <authorList>
            <person name="Lofgren L.A."/>
            <person name="Nguyen N.H."/>
            <person name="Vilgalys R."/>
            <person name="Ruytinx J."/>
            <person name="Liao H.L."/>
            <person name="Branco S."/>
            <person name="Kuo A."/>
            <person name="LaButti K."/>
            <person name="Lipzen A."/>
            <person name="Andreopoulos W."/>
            <person name="Pangilinan J."/>
            <person name="Riley R."/>
            <person name="Hundley H."/>
            <person name="Na H."/>
            <person name="Barry K."/>
            <person name="Grigoriev I.V."/>
            <person name="Stajich J.E."/>
            <person name="Kennedy P.G."/>
        </authorList>
    </citation>
    <scope>NUCLEOTIDE SEQUENCE</scope>
    <source>
        <strain evidence="1">MN1</strain>
    </source>
</reference>
<gene>
    <name evidence="1" type="ORF">BJ212DRAFT_1363365</name>
</gene>
<dbReference type="EMBL" id="JABBWG010000021">
    <property type="protein sequence ID" value="KAG1814365.1"/>
    <property type="molecule type" value="Genomic_DNA"/>
</dbReference>
<protein>
    <submittedName>
        <fullName evidence="1">Uncharacterized protein</fullName>
    </submittedName>
</protein>
<name>A0A9P7JC22_9AGAM</name>
<dbReference type="AlphaFoldDB" id="A0A9P7JC22"/>
<organism evidence="1 2">
    <name type="scientific">Suillus subaureus</name>
    <dbReference type="NCBI Taxonomy" id="48587"/>
    <lineage>
        <taxon>Eukaryota</taxon>
        <taxon>Fungi</taxon>
        <taxon>Dikarya</taxon>
        <taxon>Basidiomycota</taxon>
        <taxon>Agaricomycotina</taxon>
        <taxon>Agaricomycetes</taxon>
        <taxon>Agaricomycetidae</taxon>
        <taxon>Boletales</taxon>
        <taxon>Suillineae</taxon>
        <taxon>Suillaceae</taxon>
        <taxon>Suillus</taxon>
    </lineage>
</organism>
<keyword evidence="2" id="KW-1185">Reference proteome</keyword>
<evidence type="ECO:0000313" key="1">
    <source>
        <dbReference type="EMBL" id="KAG1814365.1"/>
    </source>
</evidence>
<evidence type="ECO:0000313" key="2">
    <source>
        <dbReference type="Proteomes" id="UP000807769"/>
    </source>
</evidence>
<sequence>MLTHYSCTTMQSEWSHPAPEVLMSFLFPAKPFGPREIAVVKMRCRISVPIGLHVQCRETASCSELQHG</sequence>
<proteinExistence type="predicted"/>
<dbReference type="GeneID" id="64629996"/>
<dbReference type="RefSeq" id="XP_041191826.1">
    <property type="nucleotide sequence ID" value="XM_041335979.1"/>
</dbReference>
<comment type="caution">
    <text evidence="1">The sequence shown here is derived from an EMBL/GenBank/DDBJ whole genome shotgun (WGS) entry which is preliminary data.</text>
</comment>
<dbReference type="Proteomes" id="UP000807769">
    <property type="component" value="Unassembled WGS sequence"/>
</dbReference>